<dbReference type="GO" id="GO:0032402">
    <property type="term" value="P:melanosome transport"/>
    <property type="evidence" value="ECO:0007669"/>
    <property type="project" value="InterPro"/>
</dbReference>
<keyword evidence="3" id="KW-1185">Reference proteome</keyword>
<dbReference type="GO" id="GO:0042470">
    <property type="term" value="C:melanosome"/>
    <property type="evidence" value="ECO:0007669"/>
    <property type="project" value="InterPro"/>
</dbReference>
<accession>A0AAV6RBJ3</accession>
<reference evidence="2 3" key="1">
    <citation type="journal article" date="2021" name="Sci. Rep.">
        <title>Chromosome anchoring in Senegalese sole (Solea senegalensis) reveals sex-associated markers and genome rearrangements in flatfish.</title>
        <authorList>
            <person name="Guerrero-Cozar I."/>
            <person name="Gomez-Garrido J."/>
            <person name="Berbel C."/>
            <person name="Martinez-Blanch J.F."/>
            <person name="Alioto T."/>
            <person name="Claros M.G."/>
            <person name="Gagnaire P.A."/>
            <person name="Manchado M."/>
        </authorList>
    </citation>
    <scope>NUCLEOTIDE SEQUENCE [LARGE SCALE GENOMIC DNA]</scope>
    <source>
        <strain evidence="2">Sse05_10M</strain>
    </source>
</reference>
<sequence>MYSAVHLTYGTGQDTKFKPLCLISCQVVTLKCINAYISESGQVQQNQSARKYSRFFWKKPAWIFAVELGLKTISSVGNFSRGPMGANFTICCCHFYLKPNREEKKAILSMPTPTAPRPLELLPSDSSNSDTEKESHFGTQPMIWNFWSDKKSQRSTSGPMSRTSNSRDSAIRRESERELQAFISMRDETDKDTEEWEKLNFDIHTLRCAKREVRSRWKKILLQLGYQCEVDALLYVNNQRRYSQDQDHQKRATELLKQLLDHTSLFPPGTGPRNRYLYVMDYLVSLDSAEDFVKLAKEKYPKNYD</sequence>
<proteinExistence type="predicted"/>
<feature type="region of interest" description="Disordered" evidence="1">
    <location>
        <begin position="151"/>
        <end position="173"/>
    </location>
</feature>
<dbReference type="GO" id="GO:0030318">
    <property type="term" value="P:melanocyte differentiation"/>
    <property type="evidence" value="ECO:0007669"/>
    <property type="project" value="TreeGrafter"/>
</dbReference>
<feature type="region of interest" description="Disordered" evidence="1">
    <location>
        <begin position="112"/>
        <end position="136"/>
    </location>
</feature>
<organism evidence="2 3">
    <name type="scientific">Solea senegalensis</name>
    <name type="common">Senegalese sole</name>
    <dbReference type="NCBI Taxonomy" id="28829"/>
    <lineage>
        <taxon>Eukaryota</taxon>
        <taxon>Metazoa</taxon>
        <taxon>Chordata</taxon>
        <taxon>Craniata</taxon>
        <taxon>Vertebrata</taxon>
        <taxon>Euteleostomi</taxon>
        <taxon>Actinopterygii</taxon>
        <taxon>Neopterygii</taxon>
        <taxon>Teleostei</taxon>
        <taxon>Neoteleostei</taxon>
        <taxon>Acanthomorphata</taxon>
        <taxon>Carangaria</taxon>
        <taxon>Pleuronectiformes</taxon>
        <taxon>Pleuronectoidei</taxon>
        <taxon>Soleidae</taxon>
        <taxon>Solea</taxon>
    </lineage>
</organism>
<dbReference type="PANTHER" id="PTHR34340">
    <property type="entry name" value="MELANOREGULIN"/>
    <property type="match status" value="1"/>
</dbReference>
<evidence type="ECO:0000313" key="2">
    <source>
        <dbReference type="EMBL" id="KAG7502465.1"/>
    </source>
</evidence>
<gene>
    <name evidence="2" type="ORF">JOB18_020384</name>
</gene>
<dbReference type="InterPro" id="IPR031638">
    <property type="entry name" value="Melanoregulin"/>
</dbReference>
<dbReference type="EMBL" id="JAGKHQ010000012">
    <property type="protein sequence ID" value="KAG7502465.1"/>
    <property type="molecule type" value="Genomic_DNA"/>
</dbReference>
<evidence type="ECO:0000313" key="3">
    <source>
        <dbReference type="Proteomes" id="UP000693946"/>
    </source>
</evidence>
<dbReference type="Pfam" id="PF15812">
    <property type="entry name" value="MREG"/>
    <property type="match status" value="1"/>
</dbReference>
<protein>
    <submittedName>
        <fullName evidence="2">Melanoregulin-like</fullName>
    </submittedName>
</protein>
<evidence type="ECO:0000256" key="1">
    <source>
        <dbReference type="SAM" id="MobiDB-lite"/>
    </source>
</evidence>
<dbReference type="Proteomes" id="UP000693946">
    <property type="component" value="Linkage Group LG2"/>
</dbReference>
<dbReference type="AlphaFoldDB" id="A0AAV6RBJ3"/>
<dbReference type="PANTHER" id="PTHR34340:SF3">
    <property type="entry name" value="MELANOREGULIN"/>
    <property type="match status" value="1"/>
</dbReference>
<name>A0AAV6RBJ3_SOLSE</name>
<comment type="caution">
    <text evidence="2">The sequence shown here is derived from an EMBL/GenBank/DDBJ whole genome shotgun (WGS) entry which is preliminary data.</text>
</comment>
<feature type="compositionally biased region" description="Polar residues" evidence="1">
    <location>
        <begin position="154"/>
        <end position="168"/>
    </location>
</feature>